<protein>
    <recommendedName>
        <fullName evidence="4">Conjugal transfer protein</fullName>
    </recommendedName>
</protein>
<evidence type="ECO:0008006" key="4">
    <source>
        <dbReference type="Google" id="ProtNLM"/>
    </source>
</evidence>
<dbReference type="Proteomes" id="UP001189756">
    <property type="component" value="Unassembled WGS sequence"/>
</dbReference>
<dbReference type="EMBL" id="CATZAZ010000015">
    <property type="protein sequence ID" value="CAJ0806661.1"/>
    <property type="molecule type" value="Genomic_DNA"/>
</dbReference>
<dbReference type="Gene3D" id="2.60.40.2500">
    <property type="match status" value="1"/>
</dbReference>
<dbReference type="PROSITE" id="PS51257">
    <property type="entry name" value="PROKAR_LIPOPROTEIN"/>
    <property type="match status" value="1"/>
</dbReference>
<accession>A0AAD2BTQ3</accession>
<name>A0AAD2BTQ3_9RALS</name>
<dbReference type="RefSeq" id="WP_024542496.1">
    <property type="nucleotide sequence ID" value="NZ_CATZAZ010000015.1"/>
</dbReference>
<evidence type="ECO:0000313" key="3">
    <source>
        <dbReference type="Proteomes" id="UP001189756"/>
    </source>
</evidence>
<dbReference type="InterPro" id="IPR033645">
    <property type="entry name" value="VirB9/CagX/TrbG_C"/>
</dbReference>
<feature type="signal peptide" evidence="1">
    <location>
        <begin position="1"/>
        <end position="22"/>
    </location>
</feature>
<dbReference type="AlphaFoldDB" id="A0AAD2BTQ3"/>
<evidence type="ECO:0000256" key="1">
    <source>
        <dbReference type="SAM" id="SignalP"/>
    </source>
</evidence>
<proteinExistence type="predicted"/>
<evidence type="ECO:0000313" key="2">
    <source>
        <dbReference type="EMBL" id="CAJ0806661.1"/>
    </source>
</evidence>
<comment type="caution">
    <text evidence="2">The sequence shown here is derived from an EMBL/GenBank/DDBJ whole genome shotgun (WGS) entry which is preliminary data.</text>
</comment>
<organism evidence="2 3">
    <name type="scientific">Ralstonia thomasii</name>
    <dbReference type="NCBI Taxonomy" id="3058596"/>
    <lineage>
        <taxon>Bacteria</taxon>
        <taxon>Pseudomonadati</taxon>
        <taxon>Pseudomonadota</taxon>
        <taxon>Betaproteobacteria</taxon>
        <taxon>Burkholderiales</taxon>
        <taxon>Burkholderiaceae</taxon>
        <taxon>Ralstonia</taxon>
    </lineage>
</organism>
<keyword evidence="1" id="KW-0732">Signal</keyword>
<dbReference type="InterPro" id="IPR038161">
    <property type="entry name" value="VirB9/CagX/TrbG_C_sf"/>
</dbReference>
<reference evidence="2" key="1">
    <citation type="submission" date="2023-07" db="EMBL/GenBank/DDBJ databases">
        <authorList>
            <person name="Peeters C."/>
        </authorList>
    </citation>
    <scope>NUCLEOTIDE SEQUENCE</scope>
    <source>
        <strain evidence="2">R-77560</strain>
    </source>
</reference>
<gene>
    <name evidence="2" type="ORF">R77560_04458</name>
</gene>
<dbReference type="CDD" id="cd06911">
    <property type="entry name" value="VirB9_CagX_TrbG"/>
    <property type="match status" value="1"/>
</dbReference>
<feature type="chain" id="PRO_5041996451" description="Conjugal transfer protein" evidence="1">
    <location>
        <begin position="23"/>
        <end position="270"/>
    </location>
</feature>
<sequence length="270" mass="28916">MQRFSRLAIAATCTLLTLAGCATNPASGNPEVQDRPAATSVDVGVDWAWSIAGDAAVRPLQVFSLQGKTYLQMRPGQMLPAILAEGQPLPFTINAPYIVVQQTPEHMDIVANGYRAVVVHAKQRQTIRQGPVMPDPKASRVQRVSVEDAGKDETPIAHSVTPLFEAPAQSTADSDLAPMERDKSWPVEASKAKLSRVIAAWGKRSHVAVRWNSRADVPVRASGEFRASNVYVAVAKALRAASAKGWTFAMSVESDGSIVVNGYQQGSDAA</sequence>
<dbReference type="GeneID" id="34794330"/>